<dbReference type="Proteomes" id="UP000237466">
    <property type="component" value="Unassembled WGS sequence"/>
</dbReference>
<dbReference type="AlphaFoldDB" id="A0A2S3RQL2"/>
<sequence>MLRRRVQSKRLNKTVAANRRKRKLANTKRKISARNRIFVHLVNHA</sequence>
<evidence type="ECO:0000313" key="5">
    <source>
        <dbReference type="Proteomes" id="UP000054370"/>
    </source>
</evidence>
<dbReference type="EMBL" id="LOSH02000004">
    <property type="protein sequence ID" value="PNM68596.1"/>
    <property type="molecule type" value="Genomic_DNA"/>
</dbReference>
<name>A0A2S3RQL2_VIBVL</name>
<dbReference type="Proteomes" id="UP000054370">
    <property type="component" value="Unassembled WGS sequence"/>
</dbReference>
<dbReference type="EMBL" id="DACRBY010000008">
    <property type="protein sequence ID" value="HAS8539810.1"/>
    <property type="molecule type" value="Genomic_DNA"/>
</dbReference>
<gene>
    <name evidence="3" type="ORF">AL548_021355</name>
    <name evidence="4" type="ORF">CRN52_11780</name>
    <name evidence="1" type="ORF">I7730_08415</name>
    <name evidence="2" type="ORF">I7730_26100</name>
</gene>
<reference evidence="4 6" key="2">
    <citation type="journal article" date="2018" name="Front. Microbiol.">
        <title>Phylogeny of Vibrio vulnificus from the Analysis of the Core-Genome: Implications for Intra-Species Taxonomy.</title>
        <authorList>
            <person name="Roig F.J."/>
            <person name="Gonzalez-Candelas F."/>
            <person name="Sanjuan E."/>
            <person name="Fouz B."/>
            <person name="Feil E.J."/>
            <person name="Llorens C."/>
            <person name="Baker-Austin C."/>
            <person name="Oliver J.D."/>
            <person name="Danin-Poleg Y."/>
            <person name="Gibas C.J."/>
            <person name="Kashi Y."/>
            <person name="Gulig P.A."/>
            <person name="Morrison S.S."/>
            <person name="Amaro C."/>
        </authorList>
    </citation>
    <scope>NUCLEOTIDE SEQUENCE [LARGE SCALE GENOMIC DNA]</scope>
    <source>
        <strain evidence="4 6">CECT4608</strain>
    </source>
</reference>
<accession>A0A2S3RQL2</accession>
<evidence type="ECO:0000313" key="4">
    <source>
        <dbReference type="EMBL" id="POB47648.1"/>
    </source>
</evidence>
<organism evidence="4 6">
    <name type="scientific">Vibrio vulnificus</name>
    <dbReference type="NCBI Taxonomy" id="672"/>
    <lineage>
        <taxon>Bacteria</taxon>
        <taxon>Pseudomonadati</taxon>
        <taxon>Pseudomonadota</taxon>
        <taxon>Gammaproteobacteria</taxon>
        <taxon>Vibrionales</taxon>
        <taxon>Vibrionaceae</taxon>
        <taxon>Vibrio</taxon>
    </lineage>
</organism>
<reference evidence="1" key="4">
    <citation type="submission" date="2019-01" db="EMBL/GenBank/DDBJ databases">
        <authorList>
            <consortium name="NCBI Pathogen Detection Project"/>
        </authorList>
    </citation>
    <scope>NUCLEOTIDE SEQUENCE</scope>
    <source>
        <strain evidence="1">BCW_3452</strain>
    </source>
</reference>
<reference evidence="1" key="3">
    <citation type="journal article" date="2018" name="Genome Biol.">
        <title>SKESA: strategic k-mer extension for scrupulous assemblies.</title>
        <authorList>
            <person name="Souvorov A."/>
            <person name="Agarwala R."/>
            <person name="Lipman D.J."/>
        </authorList>
    </citation>
    <scope>NUCLEOTIDE SEQUENCE</scope>
    <source>
        <strain evidence="1">BCW_3452</strain>
    </source>
</reference>
<comment type="caution">
    <text evidence="4">The sequence shown here is derived from an EMBL/GenBank/DDBJ whole genome shotgun (WGS) entry which is preliminary data.</text>
</comment>
<reference evidence="3 5" key="1">
    <citation type="submission" date="2017-12" db="EMBL/GenBank/DDBJ databases">
        <title>FDA dAtabase for Regulatory Grade micrObial Sequences (FDA-ARGOS): Supporting development and validation of Infectious Disease Dx tests.</title>
        <authorList>
            <person name="Hoffmann M."/>
            <person name="Allard M."/>
            <person name="Evans P."/>
            <person name="Brown E."/>
            <person name="Tallon L.J."/>
            <person name="Sadzewicz L."/>
            <person name="Sengamalay N."/>
            <person name="Ott S."/>
            <person name="Godinez A."/>
            <person name="Nagaraj S."/>
            <person name="Vavikolanu K."/>
            <person name="Aluvathingal J."/>
            <person name="Nadendla S."/>
            <person name="Hobson J."/>
            <person name="Sichtig H."/>
        </authorList>
    </citation>
    <scope>NUCLEOTIDE SEQUENCE [LARGE SCALE GENOMIC DNA]</scope>
    <source>
        <strain evidence="5">ATCC 29307</strain>
        <strain evidence="3">FDAARGOS_118</strain>
    </source>
</reference>
<proteinExistence type="predicted"/>
<evidence type="ECO:0000313" key="6">
    <source>
        <dbReference type="Proteomes" id="UP000237466"/>
    </source>
</evidence>
<protein>
    <submittedName>
        <fullName evidence="4">Uncharacterized protein</fullName>
    </submittedName>
</protein>
<keyword evidence="5" id="KW-1185">Reference proteome</keyword>
<dbReference type="Proteomes" id="UP000863257">
    <property type="component" value="Unassembled WGS sequence"/>
</dbReference>
<evidence type="ECO:0000313" key="1">
    <source>
        <dbReference type="EMBL" id="HAS8539810.1"/>
    </source>
</evidence>
<dbReference type="EMBL" id="PDGH01000100">
    <property type="protein sequence ID" value="POB47648.1"/>
    <property type="molecule type" value="Genomic_DNA"/>
</dbReference>
<dbReference type="EMBL" id="DACRBY010000197">
    <property type="protein sequence ID" value="HAS8543191.1"/>
    <property type="molecule type" value="Genomic_DNA"/>
</dbReference>
<evidence type="ECO:0000313" key="3">
    <source>
        <dbReference type="EMBL" id="PNM68596.1"/>
    </source>
</evidence>
<evidence type="ECO:0000313" key="2">
    <source>
        <dbReference type="EMBL" id="HAS8543191.1"/>
    </source>
</evidence>